<protein>
    <submittedName>
        <fullName evidence="1">Uncharacterized protein</fullName>
    </submittedName>
</protein>
<name>A0AA41WCF6_9BACT</name>
<reference evidence="1" key="1">
    <citation type="submission" date="2022-06" db="EMBL/GenBank/DDBJ databases">
        <title>CFH 74404 Thermomicrobiaceae sp.</title>
        <authorList>
            <person name="Ming H."/>
            <person name="Li W.-J."/>
            <person name="Zhao Z."/>
        </authorList>
    </citation>
    <scope>NUCLEOTIDE SEQUENCE</scope>
    <source>
        <strain evidence="1">CFH 74404</strain>
    </source>
</reference>
<gene>
    <name evidence="1" type="ORF">NET02_09635</name>
</gene>
<evidence type="ECO:0000313" key="2">
    <source>
        <dbReference type="Proteomes" id="UP001165306"/>
    </source>
</evidence>
<accession>A0AA41WCF6</accession>
<organism evidence="1 2">
    <name type="scientific">Thermalbibacter longus</name>
    <dbReference type="NCBI Taxonomy" id="2951981"/>
    <lineage>
        <taxon>Bacteria</taxon>
        <taxon>Pseudomonadati</taxon>
        <taxon>Thermomicrobiota</taxon>
        <taxon>Thermomicrobia</taxon>
        <taxon>Thermomicrobiales</taxon>
        <taxon>Thermomicrobiaceae</taxon>
        <taxon>Thermalbibacter</taxon>
    </lineage>
</organism>
<comment type="caution">
    <text evidence="1">The sequence shown here is derived from an EMBL/GenBank/DDBJ whole genome shotgun (WGS) entry which is preliminary data.</text>
</comment>
<dbReference type="RefSeq" id="WP_284057190.1">
    <property type="nucleotide sequence ID" value="NZ_JAMSLR010000006.1"/>
</dbReference>
<dbReference type="Proteomes" id="UP001165306">
    <property type="component" value="Unassembled WGS sequence"/>
</dbReference>
<proteinExistence type="predicted"/>
<sequence>MSPQRAGVRLLLALALALGTLASLPLGAGAATPYLEAAQGRVYLP</sequence>
<evidence type="ECO:0000313" key="1">
    <source>
        <dbReference type="EMBL" id="MCM8749407.1"/>
    </source>
</evidence>
<dbReference type="EMBL" id="JAMSLR010000006">
    <property type="protein sequence ID" value="MCM8749407.1"/>
    <property type="molecule type" value="Genomic_DNA"/>
</dbReference>
<dbReference type="AlphaFoldDB" id="A0AA41WCF6"/>
<keyword evidence="2" id="KW-1185">Reference proteome</keyword>